<feature type="transmembrane region" description="Helical" evidence="7">
    <location>
        <begin position="95"/>
        <end position="116"/>
    </location>
</feature>
<dbReference type="AlphaFoldDB" id="A0A1Q4NX91"/>
<organism evidence="9 10">
    <name type="scientific">Serratia marcescens</name>
    <dbReference type="NCBI Taxonomy" id="615"/>
    <lineage>
        <taxon>Bacteria</taxon>
        <taxon>Pseudomonadati</taxon>
        <taxon>Pseudomonadota</taxon>
        <taxon>Gammaproteobacteria</taxon>
        <taxon>Enterobacterales</taxon>
        <taxon>Yersiniaceae</taxon>
        <taxon>Serratia</taxon>
    </lineage>
</organism>
<evidence type="ECO:0000313" key="9">
    <source>
        <dbReference type="EMBL" id="OKB65517.1"/>
    </source>
</evidence>
<keyword evidence="6 7" id="KW-0472">Membrane</keyword>
<evidence type="ECO:0000256" key="2">
    <source>
        <dbReference type="ARBA" id="ARBA00007400"/>
    </source>
</evidence>
<feature type="transmembrane region" description="Helical" evidence="7">
    <location>
        <begin position="166"/>
        <end position="186"/>
    </location>
</feature>
<evidence type="ECO:0000259" key="8">
    <source>
        <dbReference type="Pfam" id="PF01757"/>
    </source>
</evidence>
<comment type="subcellular location">
    <subcellularLocation>
        <location evidence="1">Cell membrane</location>
        <topology evidence="1">Multi-pass membrane protein</topology>
    </subcellularLocation>
</comment>
<evidence type="ECO:0000313" key="10">
    <source>
        <dbReference type="Proteomes" id="UP000185770"/>
    </source>
</evidence>
<dbReference type="PANTHER" id="PTHR40074">
    <property type="entry name" value="O-ACETYLTRANSFERASE WECH"/>
    <property type="match status" value="1"/>
</dbReference>
<keyword evidence="4 7" id="KW-0812">Transmembrane</keyword>
<feature type="transmembrane region" description="Helical" evidence="7">
    <location>
        <begin position="136"/>
        <end position="159"/>
    </location>
</feature>
<keyword evidence="5 7" id="KW-1133">Transmembrane helix</keyword>
<evidence type="ECO:0000256" key="3">
    <source>
        <dbReference type="ARBA" id="ARBA00022475"/>
    </source>
</evidence>
<dbReference type="Pfam" id="PF01757">
    <property type="entry name" value="Acyl_transf_3"/>
    <property type="match status" value="1"/>
</dbReference>
<feature type="transmembrane region" description="Helical" evidence="7">
    <location>
        <begin position="12"/>
        <end position="38"/>
    </location>
</feature>
<feature type="transmembrane region" description="Helical" evidence="7">
    <location>
        <begin position="282"/>
        <end position="300"/>
    </location>
</feature>
<comment type="similarity">
    <text evidence="2">Belongs to the acyltransferase 3 family.</text>
</comment>
<dbReference type="GO" id="GO:0016413">
    <property type="term" value="F:O-acetyltransferase activity"/>
    <property type="evidence" value="ECO:0007669"/>
    <property type="project" value="TreeGrafter"/>
</dbReference>
<gene>
    <name evidence="9" type="ORF">BHU62_16735</name>
</gene>
<sequence length="362" mass="40368">MSLHERKNEILWINTLKGFCILLVVLHHAVITTLIPSIDHLSAGQLPAKIWVLFNQVVSPLRMPAFFFVSGLLAANAISKKKWADIFTKKVSNLIYLYILWGVIQWFFIKLVISAISGIQLSDAENSAYSVTPSEFITLLLMAKTSLWYLYALAGYFVIAKLFQRVKYLLLILAVAFNYAAALGIIPGWGMVSLSQNMIFFLIGAFLSDLLTQASEVNKKNILLWIGLAVLGLINIKLGIGKNIFVCLLAIISAIIICRILNNHFNMAWLNWVGKNTLQIYVIHRIIIEGIGVTALGVGVESGMFKNNHLSLIWSITFPAFAVAFCTVSSLIIWTLCNRGVGKSLFAYPSIIKKDEVRSLEK</sequence>
<dbReference type="GO" id="GO:0009246">
    <property type="term" value="P:enterobacterial common antigen biosynthetic process"/>
    <property type="evidence" value="ECO:0007669"/>
    <property type="project" value="TreeGrafter"/>
</dbReference>
<proteinExistence type="inferred from homology"/>
<protein>
    <submittedName>
        <fullName evidence="9">Acyltransferase</fullName>
    </submittedName>
</protein>
<evidence type="ECO:0000256" key="6">
    <source>
        <dbReference type="ARBA" id="ARBA00023136"/>
    </source>
</evidence>
<reference evidence="9 10" key="1">
    <citation type="submission" date="2016-09" db="EMBL/GenBank/DDBJ databases">
        <title>Serratia marcescens MSU-97 and epiphytic antimycotic-producing bacteria.</title>
        <authorList>
            <person name="Matilla M.A."/>
        </authorList>
    </citation>
    <scope>NUCLEOTIDE SEQUENCE [LARGE SCALE GENOMIC DNA]</scope>
    <source>
        <strain evidence="9 10">MSU-97</strain>
    </source>
</reference>
<dbReference type="GO" id="GO:0005886">
    <property type="term" value="C:plasma membrane"/>
    <property type="evidence" value="ECO:0007669"/>
    <property type="project" value="UniProtKB-SubCell"/>
</dbReference>
<dbReference type="OrthoDB" id="9767863at2"/>
<comment type="caution">
    <text evidence="9">The sequence shown here is derived from an EMBL/GenBank/DDBJ whole genome shotgun (WGS) entry which is preliminary data.</text>
</comment>
<dbReference type="PANTHER" id="PTHR40074:SF4">
    <property type="entry name" value="INNER MEMBRANE PROTEIN YCFT"/>
    <property type="match status" value="1"/>
</dbReference>
<evidence type="ECO:0000256" key="1">
    <source>
        <dbReference type="ARBA" id="ARBA00004651"/>
    </source>
</evidence>
<dbReference type="Proteomes" id="UP000185770">
    <property type="component" value="Unassembled WGS sequence"/>
</dbReference>
<feature type="transmembrane region" description="Helical" evidence="7">
    <location>
        <begin position="50"/>
        <end position="74"/>
    </location>
</feature>
<accession>A0A1Q4NX91</accession>
<feature type="transmembrane region" description="Helical" evidence="7">
    <location>
        <begin position="244"/>
        <end position="261"/>
    </location>
</feature>
<dbReference type="InterPro" id="IPR002656">
    <property type="entry name" value="Acyl_transf_3_dom"/>
</dbReference>
<name>A0A1Q4NX91_SERMA</name>
<keyword evidence="3" id="KW-1003">Cell membrane</keyword>
<feature type="transmembrane region" description="Helical" evidence="7">
    <location>
        <begin position="222"/>
        <end position="238"/>
    </location>
</feature>
<keyword evidence="9" id="KW-0808">Transferase</keyword>
<keyword evidence="9" id="KW-0012">Acyltransferase</keyword>
<evidence type="ECO:0000256" key="4">
    <source>
        <dbReference type="ARBA" id="ARBA00022692"/>
    </source>
</evidence>
<evidence type="ECO:0000256" key="7">
    <source>
        <dbReference type="SAM" id="Phobius"/>
    </source>
</evidence>
<feature type="domain" description="Acyltransferase 3" evidence="8">
    <location>
        <begin position="11"/>
        <end position="329"/>
    </location>
</feature>
<dbReference type="EMBL" id="MJAO01000017">
    <property type="protein sequence ID" value="OKB65517.1"/>
    <property type="molecule type" value="Genomic_DNA"/>
</dbReference>
<evidence type="ECO:0000256" key="5">
    <source>
        <dbReference type="ARBA" id="ARBA00022989"/>
    </source>
</evidence>
<feature type="transmembrane region" description="Helical" evidence="7">
    <location>
        <begin position="312"/>
        <end position="336"/>
    </location>
</feature>
<dbReference type="RefSeq" id="WP_073533065.1">
    <property type="nucleotide sequence ID" value="NZ_MJAO01000017.1"/>
</dbReference>